<dbReference type="EMBL" id="DVMY01000082">
    <property type="protein sequence ID" value="HIU37620.1"/>
    <property type="molecule type" value="Genomic_DNA"/>
</dbReference>
<evidence type="ECO:0000256" key="9">
    <source>
        <dbReference type="ARBA" id="ARBA00023098"/>
    </source>
</evidence>
<dbReference type="GO" id="GO:0008915">
    <property type="term" value="F:lipid-A-disaccharide synthase activity"/>
    <property type="evidence" value="ECO:0007669"/>
    <property type="project" value="UniProtKB-UniRule"/>
</dbReference>
<comment type="similarity">
    <text evidence="2 11">Belongs to the LpxB family.</text>
</comment>
<gene>
    <name evidence="11 12" type="primary">lpxB</name>
    <name evidence="12" type="ORF">IAC56_05040</name>
</gene>
<dbReference type="HAMAP" id="MF_00392">
    <property type="entry name" value="LpxB"/>
    <property type="match status" value="1"/>
</dbReference>
<evidence type="ECO:0000256" key="8">
    <source>
        <dbReference type="ARBA" id="ARBA00022679"/>
    </source>
</evidence>
<evidence type="ECO:0000256" key="5">
    <source>
        <dbReference type="ARBA" id="ARBA00022516"/>
    </source>
</evidence>
<name>A0A9D1IIM9_9BURK</name>
<protein>
    <recommendedName>
        <fullName evidence="4 11">Lipid-A-disaccharide synthase</fullName>
        <ecNumber evidence="3 11">2.4.1.182</ecNumber>
    </recommendedName>
</protein>
<comment type="pathway">
    <text evidence="11">Bacterial outer membrane biogenesis; LPS lipid A biosynthesis.</text>
</comment>
<evidence type="ECO:0000256" key="6">
    <source>
        <dbReference type="ARBA" id="ARBA00022556"/>
    </source>
</evidence>
<dbReference type="Pfam" id="PF02684">
    <property type="entry name" value="LpxB"/>
    <property type="match status" value="1"/>
</dbReference>
<reference evidence="12" key="2">
    <citation type="journal article" date="2021" name="PeerJ">
        <title>Extensive microbial diversity within the chicken gut microbiome revealed by metagenomics and culture.</title>
        <authorList>
            <person name="Gilroy R."/>
            <person name="Ravi A."/>
            <person name="Getino M."/>
            <person name="Pursley I."/>
            <person name="Horton D.L."/>
            <person name="Alikhan N.F."/>
            <person name="Baker D."/>
            <person name="Gharbi K."/>
            <person name="Hall N."/>
            <person name="Watson M."/>
            <person name="Adriaenssens E.M."/>
            <person name="Foster-Nyarko E."/>
            <person name="Jarju S."/>
            <person name="Secka A."/>
            <person name="Antonio M."/>
            <person name="Oren A."/>
            <person name="Chaudhuri R.R."/>
            <person name="La Ragione R."/>
            <person name="Hildebrand F."/>
            <person name="Pallen M.J."/>
        </authorList>
    </citation>
    <scope>NUCLEOTIDE SEQUENCE</scope>
    <source>
        <strain evidence="12">7463</strain>
    </source>
</reference>
<evidence type="ECO:0000256" key="3">
    <source>
        <dbReference type="ARBA" id="ARBA00012687"/>
    </source>
</evidence>
<dbReference type="SUPFAM" id="SSF53756">
    <property type="entry name" value="UDP-Glycosyltransferase/glycogen phosphorylase"/>
    <property type="match status" value="1"/>
</dbReference>
<keyword evidence="7 11" id="KW-0328">Glycosyltransferase</keyword>
<dbReference type="Proteomes" id="UP000824083">
    <property type="component" value="Unassembled WGS sequence"/>
</dbReference>
<dbReference type="GO" id="GO:0016020">
    <property type="term" value="C:membrane"/>
    <property type="evidence" value="ECO:0007669"/>
    <property type="project" value="GOC"/>
</dbReference>
<dbReference type="PANTHER" id="PTHR30372">
    <property type="entry name" value="LIPID-A-DISACCHARIDE SYNTHASE"/>
    <property type="match status" value="1"/>
</dbReference>
<comment type="caution">
    <text evidence="12">The sequence shown here is derived from an EMBL/GenBank/DDBJ whole genome shotgun (WGS) entry which is preliminary data.</text>
</comment>
<evidence type="ECO:0000256" key="4">
    <source>
        <dbReference type="ARBA" id="ARBA00020902"/>
    </source>
</evidence>
<keyword evidence="9 11" id="KW-0443">Lipid metabolism</keyword>
<dbReference type="NCBIfam" id="TIGR00215">
    <property type="entry name" value="lpxB"/>
    <property type="match status" value="1"/>
</dbReference>
<proteinExistence type="inferred from homology"/>
<dbReference type="InterPro" id="IPR003835">
    <property type="entry name" value="Glyco_trans_19"/>
</dbReference>
<comment type="function">
    <text evidence="1 11">Condensation of UDP-2,3-diacylglucosamine and 2,3-diacylglucosamine-1-phosphate to form lipid A disaccharide, a precursor of lipid A, a phosphorylated glycolipid that anchors the lipopolysaccharide to the outer membrane of the cell.</text>
</comment>
<accession>A0A9D1IIM9</accession>
<keyword evidence="6 11" id="KW-0441">Lipid A biosynthesis</keyword>
<sequence>MARDIVWLAGETSGDFIASLVLPKISEVYPSEKMVGIGGDRMIAAGLQPWHHSSALSVRGYVEVLKKLPSLLALRREMKKRVTQLAPRAFIGVDAPDFNLSIEEHLRREGIKTIHFVCPSIWAWRPERIHQIKRAVDHMLLIFPFEKQLMDEAKIDSTYIGHPLAREIPMNPDKDAAREKLGIDPTGPVFAVLPGSRQAEVAWCGPHFFGACEKVLQFDSRSIFLIPAADAARETQILSVLKNFPKAQAASRIIRSDSHTVMQASDAVLVASGTATLEAALFKRPMVVGYAMPGLTGILMQKKGIIDFVSLPNILAGERLVPEILQYYCRAETLAYALWHEYERRNDSYLMDRFASMHDSLLRDTPRLAADAIVSVCGS</sequence>
<evidence type="ECO:0000313" key="12">
    <source>
        <dbReference type="EMBL" id="HIU37620.1"/>
    </source>
</evidence>
<evidence type="ECO:0000256" key="1">
    <source>
        <dbReference type="ARBA" id="ARBA00002056"/>
    </source>
</evidence>
<dbReference type="EC" id="2.4.1.182" evidence="3 11"/>
<evidence type="ECO:0000256" key="11">
    <source>
        <dbReference type="HAMAP-Rule" id="MF_00392"/>
    </source>
</evidence>
<evidence type="ECO:0000256" key="2">
    <source>
        <dbReference type="ARBA" id="ARBA00007868"/>
    </source>
</evidence>
<evidence type="ECO:0000313" key="13">
    <source>
        <dbReference type="Proteomes" id="UP000824083"/>
    </source>
</evidence>
<dbReference type="GO" id="GO:0009245">
    <property type="term" value="P:lipid A biosynthetic process"/>
    <property type="evidence" value="ECO:0007669"/>
    <property type="project" value="UniProtKB-UniRule"/>
</dbReference>
<evidence type="ECO:0000256" key="7">
    <source>
        <dbReference type="ARBA" id="ARBA00022676"/>
    </source>
</evidence>
<evidence type="ECO:0000256" key="10">
    <source>
        <dbReference type="ARBA" id="ARBA00048975"/>
    </source>
</evidence>
<keyword evidence="5 11" id="KW-0444">Lipid biosynthesis</keyword>
<dbReference type="GO" id="GO:0005543">
    <property type="term" value="F:phospholipid binding"/>
    <property type="evidence" value="ECO:0007669"/>
    <property type="project" value="TreeGrafter"/>
</dbReference>
<reference evidence="12" key="1">
    <citation type="submission" date="2020-10" db="EMBL/GenBank/DDBJ databases">
        <authorList>
            <person name="Gilroy R."/>
        </authorList>
    </citation>
    <scope>NUCLEOTIDE SEQUENCE</scope>
    <source>
        <strain evidence="12">7463</strain>
    </source>
</reference>
<dbReference type="PANTHER" id="PTHR30372:SF4">
    <property type="entry name" value="LIPID-A-DISACCHARIDE SYNTHASE, MITOCHONDRIAL-RELATED"/>
    <property type="match status" value="1"/>
</dbReference>
<dbReference type="AlphaFoldDB" id="A0A9D1IIM9"/>
<comment type="catalytic activity">
    <reaction evidence="10 11">
        <text>a lipid X + a UDP-2-N,3-O-bis[(3R)-3-hydroxyacyl]-alpha-D-glucosamine = a lipid A disaccharide + UDP + H(+)</text>
        <dbReference type="Rhea" id="RHEA:67828"/>
        <dbReference type="ChEBI" id="CHEBI:15378"/>
        <dbReference type="ChEBI" id="CHEBI:58223"/>
        <dbReference type="ChEBI" id="CHEBI:137748"/>
        <dbReference type="ChEBI" id="CHEBI:176338"/>
        <dbReference type="ChEBI" id="CHEBI:176343"/>
        <dbReference type="EC" id="2.4.1.182"/>
    </reaction>
</comment>
<keyword evidence="8 11" id="KW-0808">Transferase</keyword>
<organism evidence="12 13">
    <name type="scientific">Candidatus Aphodousia faecigallinarum</name>
    <dbReference type="NCBI Taxonomy" id="2840677"/>
    <lineage>
        <taxon>Bacteria</taxon>
        <taxon>Pseudomonadati</taxon>
        <taxon>Pseudomonadota</taxon>
        <taxon>Betaproteobacteria</taxon>
        <taxon>Burkholderiales</taxon>
        <taxon>Sutterellaceae</taxon>
        <taxon>Sutterellaceae incertae sedis</taxon>
        <taxon>Candidatus Aphodousia</taxon>
    </lineage>
</organism>